<dbReference type="Proteomes" id="UP000315677">
    <property type="component" value="Unassembled WGS sequence"/>
</dbReference>
<feature type="region of interest" description="Disordered" evidence="1">
    <location>
        <begin position="1"/>
        <end position="95"/>
    </location>
</feature>
<gene>
    <name evidence="2" type="ORF">FB558_8571</name>
</gene>
<organism evidence="2 3">
    <name type="scientific">Pseudonocardia kunmingensis</name>
    <dbReference type="NCBI Taxonomy" id="630975"/>
    <lineage>
        <taxon>Bacteria</taxon>
        <taxon>Bacillati</taxon>
        <taxon>Actinomycetota</taxon>
        <taxon>Actinomycetes</taxon>
        <taxon>Pseudonocardiales</taxon>
        <taxon>Pseudonocardiaceae</taxon>
        <taxon>Pseudonocardia</taxon>
    </lineage>
</organism>
<sequence>MEQDNDELPLPPRWYGTDPKPTPVAHQSTAPTTPPSAGTAPTSAVPPAAPPDRPHRTPRDEPYDDEPIAVPTAAPGNDPSPGKPATDPPTGSELSLRDAARIAVDALVGRDLLRAGPGWPFGARARARRAHNHAVATEARRRRAQLRQALHNPPVRPPKAEVARQPVSPGRHAAVIASLLATVAVTLALVGWFGGTEDLNRAPATAVAAPTGTTPPPTSPPTSGQSQASRTPASSAPFPAPAPIPPSGVAPLRPAAPSGTTPDSIVVVDPPAGDPAPAELASPEGAMRAWLARLCPYAYTEPFGAPEQRARPAMTTAGWAELDPAADERARASWDKVVAGAETARCAAPTAVVSPEAPRSDTSAIVIGEIQQVITAGSGTRWVETLRHTRVVLRDSDGLWRVGTATAGG</sequence>
<name>A0A543CX46_9PSEU</name>
<keyword evidence="3" id="KW-1185">Reference proteome</keyword>
<protein>
    <submittedName>
        <fullName evidence="2">Uncharacterized protein</fullName>
    </submittedName>
</protein>
<accession>A0A543CX46</accession>
<evidence type="ECO:0000256" key="1">
    <source>
        <dbReference type="SAM" id="MobiDB-lite"/>
    </source>
</evidence>
<evidence type="ECO:0000313" key="2">
    <source>
        <dbReference type="EMBL" id="TQM01670.1"/>
    </source>
</evidence>
<feature type="compositionally biased region" description="Low complexity" evidence="1">
    <location>
        <begin position="28"/>
        <end position="46"/>
    </location>
</feature>
<feature type="compositionally biased region" description="Basic and acidic residues" evidence="1">
    <location>
        <begin position="52"/>
        <end position="61"/>
    </location>
</feature>
<feature type="compositionally biased region" description="Pro residues" evidence="1">
    <location>
        <begin position="238"/>
        <end position="248"/>
    </location>
</feature>
<dbReference type="EMBL" id="VFPA01000009">
    <property type="protein sequence ID" value="TQM01670.1"/>
    <property type="molecule type" value="Genomic_DNA"/>
</dbReference>
<proteinExistence type="predicted"/>
<dbReference type="AlphaFoldDB" id="A0A543CX46"/>
<evidence type="ECO:0000313" key="3">
    <source>
        <dbReference type="Proteomes" id="UP000315677"/>
    </source>
</evidence>
<reference evidence="2 3" key="1">
    <citation type="submission" date="2019-06" db="EMBL/GenBank/DDBJ databases">
        <title>Sequencing the genomes of 1000 actinobacteria strains.</title>
        <authorList>
            <person name="Klenk H.-P."/>
        </authorList>
    </citation>
    <scope>NUCLEOTIDE SEQUENCE [LARGE SCALE GENOMIC DNA]</scope>
    <source>
        <strain evidence="2 3">DSM 45301</strain>
    </source>
</reference>
<feature type="region of interest" description="Disordered" evidence="1">
    <location>
        <begin position="204"/>
        <end position="280"/>
    </location>
</feature>
<feature type="compositionally biased region" description="Low complexity" evidence="1">
    <location>
        <begin position="221"/>
        <end position="237"/>
    </location>
</feature>
<feature type="compositionally biased region" description="Low complexity" evidence="1">
    <location>
        <begin position="266"/>
        <end position="278"/>
    </location>
</feature>
<comment type="caution">
    <text evidence="2">The sequence shown here is derived from an EMBL/GenBank/DDBJ whole genome shotgun (WGS) entry which is preliminary data.</text>
</comment>